<comment type="caution">
    <text evidence="1">The sequence shown here is derived from an EMBL/GenBank/DDBJ whole genome shotgun (WGS) entry which is preliminary data.</text>
</comment>
<proteinExistence type="predicted"/>
<gene>
    <name evidence="1" type="ORF">GCM10012282_00840</name>
</gene>
<evidence type="ECO:0000313" key="2">
    <source>
        <dbReference type="Proteomes" id="UP000625682"/>
    </source>
</evidence>
<keyword evidence="2" id="KW-1185">Reference proteome</keyword>
<organism evidence="1 2">
    <name type="scientific">Streptomyces lacrimifluminis</name>
    <dbReference type="NCBI Taxonomy" id="1500077"/>
    <lineage>
        <taxon>Bacteria</taxon>
        <taxon>Bacillati</taxon>
        <taxon>Actinomycetota</taxon>
        <taxon>Actinomycetes</taxon>
        <taxon>Kitasatosporales</taxon>
        <taxon>Streptomycetaceae</taxon>
        <taxon>Streptomyces</taxon>
    </lineage>
</organism>
<dbReference type="EMBL" id="BMMU01000001">
    <property type="protein sequence ID" value="GGJ08004.1"/>
    <property type="molecule type" value="Genomic_DNA"/>
</dbReference>
<accession>A0A917KD65</accession>
<evidence type="ECO:0000313" key="1">
    <source>
        <dbReference type="EMBL" id="GGJ08004.1"/>
    </source>
</evidence>
<sequence length="66" mass="6835">MASSCGSIRRPYHRAPEPVRVRADAPHGIHAGPCGGGGLGNGIGIGIGIMDELDEAAEVFQRLSPR</sequence>
<protein>
    <submittedName>
        <fullName evidence="1">Uncharacterized protein</fullName>
    </submittedName>
</protein>
<dbReference type="AlphaFoldDB" id="A0A917KD65"/>
<reference evidence="1" key="2">
    <citation type="submission" date="2020-09" db="EMBL/GenBank/DDBJ databases">
        <authorList>
            <person name="Sun Q."/>
            <person name="Zhou Y."/>
        </authorList>
    </citation>
    <scope>NUCLEOTIDE SEQUENCE</scope>
    <source>
        <strain evidence="1">CGMCC 4.7272</strain>
    </source>
</reference>
<name>A0A917KD65_9ACTN</name>
<dbReference type="Proteomes" id="UP000625682">
    <property type="component" value="Unassembled WGS sequence"/>
</dbReference>
<reference evidence="1" key="1">
    <citation type="journal article" date="2014" name="Int. J. Syst. Evol. Microbiol.">
        <title>Complete genome sequence of Corynebacterium casei LMG S-19264T (=DSM 44701T), isolated from a smear-ripened cheese.</title>
        <authorList>
            <consortium name="US DOE Joint Genome Institute (JGI-PGF)"/>
            <person name="Walter F."/>
            <person name="Albersmeier A."/>
            <person name="Kalinowski J."/>
            <person name="Ruckert C."/>
        </authorList>
    </citation>
    <scope>NUCLEOTIDE SEQUENCE</scope>
    <source>
        <strain evidence="1">CGMCC 4.7272</strain>
    </source>
</reference>